<dbReference type="InterPro" id="IPR039426">
    <property type="entry name" value="TonB-dep_rcpt-like"/>
</dbReference>
<protein>
    <submittedName>
        <fullName evidence="13">TonB-dependent receptor</fullName>
    </submittedName>
</protein>
<evidence type="ECO:0000256" key="4">
    <source>
        <dbReference type="ARBA" id="ARBA00022692"/>
    </source>
</evidence>
<dbReference type="InterPro" id="IPR037066">
    <property type="entry name" value="Plug_dom_sf"/>
</dbReference>
<keyword evidence="13" id="KW-0675">Receptor</keyword>
<keyword evidence="4 8" id="KW-0812">Transmembrane</keyword>
<evidence type="ECO:0000256" key="5">
    <source>
        <dbReference type="ARBA" id="ARBA00023077"/>
    </source>
</evidence>
<comment type="caution">
    <text evidence="13">The sequence shown here is derived from an EMBL/GenBank/DDBJ whole genome shotgun (WGS) entry which is preliminary data.</text>
</comment>
<keyword evidence="5 9" id="KW-0798">TonB box</keyword>
<dbReference type="InterPro" id="IPR008969">
    <property type="entry name" value="CarboxyPept-like_regulatory"/>
</dbReference>
<dbReference type="Gene3D" id="2.60.40.1120">
    <property type="entry name" value="Carboxypeptidase-like, regulatory domain"/>
    <property type="match status" value="1"/>
</dbReference>
<dbReference type="NCBIfam" id="TIGR04057">
    <property type="entry name" value="SusC_RagA_signa"/>
    <property type="match status" value="1"/>
</dbReference>
<feature type="domain" description="TonB-dependent receptor plug" evidence="12">
    <location>
        <begin position="117"/>
        <end position="234"/>
    </location>
</feature>
<accession>A0ABS7CPR6</accession>
<dbReference type="Pfam" id="PF00593">
    <property type="entry name" value="TonB_dep_Rec_b-barrel"/>
    <property type="match status" value="1"/>
</dbReference>
<evidence type="ECO:0000256" key="8">
    <source>
        <dbReference type="PROSITE-ProRule" id="PRU01360"/>
    </source>
</evidence>
<organism evidence="13 14">
    <name type="scientific">Pontibacter aydingkolensis</name>
    <dbReference type="NCBI Taxonomy" id="1911536"/>
    <lineage>
        <taxon>Bacteria</taxon>
        <taxon>Pseudomonadati</taxon>
        <taxon>Bacteroidota</taxon>
        <taxon>Cytophagia</taxon>
        <taxon>Cytophagales</taxon>
        <taxon>Hymenobacteraceae</taxon>
        <taxon>Pontibacter</taxon>
    </lineage>
</organism>
<comment type="subcellular location">
    <subcellularLocation>
        <location evidence="1 8">Cell outer membrane</location>
        <topology evidence="1 8">Multi-pass membrane protein</topology>
    </subcellularLocation>
</comment>
<name>A0ABS7CPR6_9BACT</name>
<evidence type="ECO:0000259" key="12">
    <source>
        <dbReference type="Pfam" id="PF07715"/>
    </source>
</evidence>
<evidence type="ECO:0000259" key="11">
    <source>
        <dbReference type="Pfam" id="PF00593"/>
    </source>
</evidence>
<dbReference type="InterPro" id="IPR000531">
    <property type="entry name" value="Beta-barrel_TonB"/>
</dbReference>
<evidence type="ECO:0000256" key="1">
    <source>
        <dbReference type="ARBA" id="ARBA00004571"/>
    </source>
</evidence>
<keyword evidence="6 8" id="KW-0472">Membrane</keyword>
<feature type="domain" description="TonB-dependent receptor-like beta-barrel" evidence="11">
    <location>
        <begin position="484"/>
        <end position="787"/>
    </location>
</feature>
<keyword evidence="2 8" id="KW-0813">Transport</keyword>
<evidence type="ECO:0000256" key="10">
    <source>
        <dbReference type="SAM" id="SignalP"/>
    </source>
</evidence>
<dbReference type="RefSeq" id="WP_219875686.1">
    <property type="nucleotide sequence ID" value="NZ_JAHYXK010000001.1"/>
</dbReference>
<dbReference type="Proteomes" id="UP000813018">
    <property type="component" value="Unassembled WGS sequence"/>
</dbReference>
<proteinExistence type="inferred from homology"/>
<dbReference type="SUPFAM" id="SSF56935">
    <property type="entry name" value="Porins"/>
    <property type="match status" value="1"/>
</dbReference>
<evidence type="ECO:0000256" key="7">
    <source>
        <dbReference type="ARBA" id="ARBA00023237"/>
    </source>
</evidence>
<evidence type="ECO:0000256" key="2">
    <source>
        <dbReference type="ARBA" id="ARBA00022448"/>
    </source>
</evidence>
<dbReference type="InterPro" id="IPR023996">
    <property type="entry name" value="TonB-dep_OMP_SusC/RagA"/>
</dbReference>
<reference evidence="13 14" key="1">
    <citation type="journal article" date="2016" name="Int. J. Syst. Evol. Microbiol.">
        <title>Pontibacter aydingkolensis sp. nov., isolated from soil of a salt lake.</title>
        <authorList>
            <person name="Osman G."/>
            <person name="Zhang T."/>
            <person name="Lou K."/>
            <person name="Gao Y."/>
            <person name="Chang W."/>
            <person name="Lin Q."/>
            <person name="Yang H.M."/>
            <person name="Huo X.D."/>
            <person name="Wang N."/>
        </authorList>
    </citation>
    <scope>NUCLEOTIDE SEQUENCE [LARGE SCALE GENOMIC DNA]</scope>
    <source>
        <strain evidence="13 14">KACC 19255</strain>
    </source>
</reference>
<gene>
    <name evidence="13" type="ORF">K0O23_01930</name>
</gene>
<evidence type="ECO:0000313" key="14">
    <source>
        <dbReference type="Proteomes" id="UP000813018"/>
    </source>
</evidence>
<dbReference type="SUPFAM" id="SSF49464">
    <property type="entry name" value="Carboxypeptidase regulatory domain-like"/>
    <property type="match status" value="1"/>
</dbReference>
<dbReference type="InterPro" id="IPR012910">
    <property type="entry name" value="Plug_dom"/>
</dbReference>
<evidence type="ECO:0000256" key="3">
    <source>
        <dbReference type="ARBA" id="ARBA00022452"/>
    </source>
</evidence>
<dbReference type="PROSITE" id="PS52016">
    <property type="entry name" value="TONB_DEPENDENT_REC_3"/>
    <property type="match status" value="1"/>
</dbReference>
<feature type="chain" id="PRO_5045324871" evidence="10">
    <location>
        <begin position="22"/>
        <end position="1014"/>
    </location>
</feature>
<keyword evidence="10" id="KW-0732">Signal</keyword>
<dbReference type="Pfam" id="PF07715">
    <property type="entry name" value="Plug"/>
    <property type="match status" value="1"/>
</dbReference>
<dbReference type="InterPro" id="IPR036942">
    <property type="entry name" value="Beta-barrel_TonB_sf"/>
</dbReference>
<comment type="similarity">
    <text evidence="8 9">Belongs to the TonB-dependent receptor family.</text>
</comment>
<evidence type="ECO:0000256" key="9">
    <source>
        <dbReference type="RuleBase" id="RU003357"/>
    </source>
</evidence>
<dbReference type="Pfam" id="PF13715">
    <property type="entry name" value="CarbopepD_reg_2"/>
    <property type="match status" value="1"/>
</dbReference>
<dbReference type="Gene3D" id="2.40.170.20">
    <property type="entry name" value="TonB-dependent receptor, beta-barrel domain"/>
    <property type="match status" value="1"/>
</dbReference>
<evidence type="ECO:0000256" key="6">
    <source>
        <dbReference type="ARBA" id="ARBA00023136"/>
    </source>
</evidence>
<evidence type="ECO:0000313" key="13">
    <source>
        <dbReference type="EMBL" id="MBW7465810.1"/>
    </source>
</evidence>
<keyword evidence="7 8" id="KW-0998">Cell outer membrane</keyword>
<keyword evidence="3 8" id="KW-1134">Transmembrane beta strand</keyword>
<feature type="signal peptide" evidence="10">
    <location>
        <begin position="1"/>
        <end position="21"/>
    </location>
</feature>
<sequence length="1014" mass="111103">MRKVLLLSFALLFALTNLALAQSRAISGKVLAAENGQPLPGVNVVVKGTTVGTFTGADGSFTVNVANDNAVLLFSYLGYVAQEISTSGKTSINVQLREDSKALSEVIITGYGTTVTKRDAVGAISQVSAKAIENRPMPSLDKALQGQAAGVLVQANNGIPGGAINVRIRGVGSLQAGNQPLFVVDGVQLNTRDDASFTQSNPLAFLNPNDIASIEVLKDAATAAIYGAQAANGVVLITTKKGKAGKTSFTASAYGGVSAPLKTLDVLNSQDYLTLRAEARSNRFRTGMDTNRQWILENEMRLTPQGVVPTAEEIAAYTTYDWQDAVMRTGRIQNYEMSASGGNDKTTFYLAGSYNLNEAMFNKVDFKRGTAKFDLSHKITDKLTIASSINLSSFSQQAPFSTDGSFLGNPAFSASLMMPSNRIFNDDGSYFGLMGSGQVFPGILSHNIVAVNDFNEANQRSNFVVGSFSGTYKILPSLTFKSFYGLDYRLVQGRSYRDPRTNDAFVRKGLGQVQSNWNTNFLTTQTLNFDKKIGEHTFNALAGFEYKHEQNEGLSASADGYPSPEFRYMNSAANPLGVGEFFSEFKRISGFGRVNYNFKGKYLLGLTGRYDGSSRFGANNKFGFFPSVQAGWNIKEENFMQSVEFLSFLKLRASFGTTGNDNISNFASRGLAGSGTVYNGLAGINPTQLPNPALKWEINQTTNFGLDFGFFNDRIAGTVEVYNRESKDLLLDQPVSWTTGFGGFTSNVGELRNRGIEVELRTANIMSEGGFKWNTNFNFAYNQNEVRKLYGGFEVLPSDQSVRVGYPVGAIFTQRYAGVNPATGRPMFYDINDNITYIPVNADRVVIGDTQPEFYGGLTNTLTYKGFELDFLFQYEYGRMQTDGQLNFLMENGNRAFNTLQYFYDNRWQTPGQITSIPRAFDTGVESSGVNHVTGSTRTFNKVDYIRLKSLTLTYNVPSTFLQFAKINNAKVYAQGTNLFTYDDYKGYDPEFFGSATGIIPQSKNYTVGIQLGF</sequence>
<dbReference type="NCBIfam" id="TIGR04056">
    <property type="entry name" value="OMP_RagA_SusC"/>
    <property type="match status" value="1"/>
</dbReference>
<keyword evidence="14" id="KW-1185">Reference proteome</keyword>
<dbReference type="InterPro" id="IPR023997">
    <property type="entry name" value="TonB-dep_OMP_SusC/RagA_CS"/>
</dbReference>
<dbReference type="EMBL" id="JAHYXK010000001">
    <property type="protein sequence ID" value="MBW7465810.1"/>
    <property type="molecule type" value="Genomic_DNA"/>
</dbReference>
<dbReference type="Gene3D" id="2.170.130.10">
    <property type="entry name" value="TonB-dependent receptor, plug domain"/>
    <property type="match status" value="1"/>
</dbReference>